<protein>
    <submittedName>
        <fullName evidence="1">Uncharacterized protein</fullName>
    </submittedName>
</protein>
<evidence type="ECO:0000313" key="1">
    <source>
        <dbReference type="EMBL" id="GFH07505.1"/>
    </source>
</evidence>
<organism evidence="1 2">
    <name type="scientific">Haematococcus lacustris</name>
    <name type="common">Green alga</name>
    <name type="synonym">Haematococcus pluvialis</name>
    <dbReference type="NCBI Taxonomy" id="44745"/>
    <lineage>
        <taxon>Eukaryota</taxon>
        <taxon>Viridiplantae</taxon>
        <taxon>Chlorophyta</taxon>
        <taxon>core chlorophytes</taxon>
        <taxon>Chlorophyceae</taxon>
        <taxon>CS clade</taxon>
        <taxon>Chlamydomonadales</taxon>
        <taxon>Haematococcaceae</taxon>
        <taxon>Haematococcus</taxon>
    </lineage>
</organism>
<sequence length="154" mass="17364">MCVTWRHTHQKAELKWALGTLSVAFTTAISQPVFDYNSCFILVLHEGCRDLNLLVLFVSTLTLRPVPPIDQEFTNRDAQISTARTCIVLNAMDSKMTVAGKWTRLGWEVRNIRWRRDHLAISIGCAASRPGRSRPCPSYRSHPVELHAPVGTAH</sequence>
<name>A0A699YDP9_HAELA</name>
<dbReference type="Proteomes" id="UP000485058">
    <property type="component" value="Unassembled WGS sequence"/>
</dbReference>
<accession>A0A699YDP9</accession>
<keyword evidence="2" id="KW-1185">Reference proteome</keyword>
<dbReference type="EMBL" id="BLLF01000099">
    <property type="protein sequence ID" value="GFH07505.1"/>
    <property type="molecule type" value="Genomic_DNA"/>
</dbReference>
<reference evidence="1 2" key="1">
    <citation type="submission" date="2020-02" db="EMBL/GenBank/DDBJ databases">
        <title>Draft genome sequence of Haematococcus lacustris strain NIES-144.</title>
        <authorList>
            <person name="Morimoto D."/>
            <person name="Nakagawa S."/>
            <person name="Yoshida T."/>
            <person name="Sawayama S."/>
        </authorList>
    </citation>
    <scope>NUCLEOTIDE SEQUENCE [LARGE SCALE GENOMIC DNA]</scope>
    <source>
        <strain evidence="1 2">NIES-144</strain>
    </source>
</reference>
<comment type="caution">
    <text evidence="1">The sequence shown here is derived from an EMBL/GenBank/DDBJ whole genome shotgun (WGS) entry which is preliminary data.</text>
</comment>
<proteinExistence type="predicted"/>
<dbReference type="AlphaFoldDB" id="A0A699YDP9"/>
<evidence type="ECO:0000313" key="2">
    <source>
        <dbReference type="Proteomes" id="UP000485058"/>
    </source>
</evidence>
<gene>
    <name evidence="1" type="ORF">HaLaN_02316</name>
</gene>